<sequence length="150" mass="15406">MTEYPGRIFVVAGSCCVVLGGLVAAVTEPLELVKGSWLAAYLVLVCGAAQYAFGTVQLRLAGPSIPPARAWAQLTCWNLGNAAVIWGTLTGVPVIVDAGGALLVIGLGIALLASRPAGPRLAGRVYRCVLVVLLLSVPIGLALAHLRHTA</sequence>
<feature type="transmembrane region" description="Helical" evidence="1">
    <location>
        <begin position="95"/>
        <end position="113"/>
    </location>
</feature>
<dbReference type="AlphaFoldDB" id="A0A848KLK6"/>
<evidence type="ECO:0000256" key="1">
    <source>
        <dbReference type="SAM" id="Phobius"/>
    </source>
</evidence>
<dbReference type="Proteomes" id="UP000535543">
    <property type="component" value="Unassembled WGS sequence"/>
</dbReference>
<feature type="transmembrane region" description="Helical" evidence="1">
    <location>
        <begin position="7"/>
        <end position="26"/>
    </location>
</feature>
<organism evidence="2 3">
    <name type="scientific">Antrihabitans stalactiti</name>
    <dbReference type="NCBI Taxonomy" id="2584121"/>
    <lineage>
        <taxon>Bacteria</taxon>
        <taxon>Bacillati</taxon>
        <taxon>Actinomycetota</taxon>
        <taxon>Actinomycetes</taxon>
        <taxon>Mycobacteriales</taxon>
        <taxon>Nocardiaceae</taxon>
        <taxon>Antrihabitans</taxon>
    </lineage>
</organism>
<keyword evidence="1" id="KW-0812">Transmembrane</keyword>
<comment type="caution">
    <text evidence="2">The sequence shown here is derived from an EMBL/GenBank/DDBJ whole genome shotgun (WGS) entry which is preliminary data.</text>
</comment>
<keyword evidence="3" id="KW-1185">Reference proteome</keyword>
<feature type="transmembrane region" description="Helical" evidence="1">
    <location>
        <begin position="125"/>
        <end position="146"/>
    </location>
</feature>
<accession>A0A848KLK6</accession>
<keyword evidence="1" id="KW-0472">Membrane</keyword>
<name>A0A848KLK6_9NOCA</name>
<evidence type="ECO:0000313" key="3">
    <source>
        <dbReference type="Proteomes" id="UP000535543"/>
    </source>
</evidence>
<reference evidence="2 3" key="2">
    <citation type="submission" date="2020-06" db="EMBL/GenBank/DDBJ databases">
        <title>Antribacter stalactiti gen. nov., sp. nov., a new member of the family Nacardiaceae isolated from a cave.</title>
        <authorList>
            <person name="Kim I.S."/>
        </authorList>
    </citation>
    <scope>NUCLEOTIDE SEQUENCE [LARGE SCALE GENOMIC DNA]</scope>
    <source>
        <strain evidence="2 3">YC2-7</strain>
    </source>
</reference>
<evidence type="ECO:0000313" key="2">
    <source>
        <dbReference type="EMBL" id="NMN99081.1"/>
    </source>
</evidence>
<keyword evidence="1" id="KW-1133">Transmembrane helix</keyword>
<gene>
    <name evidence="2" type="ORF">FGL95_29060</name>
</gene>
<dbReference type="EMBL" id="VCQU01000014">
    <property type="protein sequence ID" value="NMN99081.1"/>
    <property type="molecule type" value="Genomic_DNA"/>
</dbReference>
<proteinExistence type="predicted"/>
<protein>
    <submittedName>
        <fullName evidence="2">Uncharacterized protein</fullName>
    </submittedName>
</protein>
<reference evidence="2 3" key="1">
    <citation type="submission" date="2019-05" db="EMBL/GenBank/DDBJ databases">
        <authorList>
            <person name="Lee S.D."/>
        </authorList>
    </citation>
    <scope>NUCLEOTIDE SEQUENCE [LARGE SCALE GENOMIC DNA]</scope>
    <source>
        <strain evidence="2 3">YC2-7</strain>
    </source>
</reference>
<feature type="transmembrane region" description="Helical" evidence="1">
    <location>
        <begin position="38"/>
        <end position="58"/>
    </location>
</feature>